<keyword evidence="2" id="KW-1185">Reference proteome</keyword>
<feature type="non-terminal residue" evidence="1">
    <location>
        <position position="202"/>
    </location>
</feature>
<gene>
    <name evidence="1" type="ORF">PMAYCL1PPCAC_27401</name>
</gene>
<sequence>QKSAMEIFRQVMKDGEMETNDMPFGSDLIGDEIKQEDILNDEKELKDEPVDAPLLDDDQKFDPYFHEDEFESKEPMLNGDMSNNLGDLDYIACDMMDNGEEKEETVDKTANTPQESETSLLAHNRVMEMQCSCCAYPHRATSWRTSRSRRCFSNLRSFCRLSTSQVIRVISTDLSMSAKTQTRIERYCVHLGEANSLFHTAA</sequence>
<protein>
    <submittedName>
        <fullName evidence="1">Uncharacterized protein</fullName>
    </submittedName>
</protein>
<evidence type="ECO:0000313" key="2">
    <source>
        <dbReference type="Proteomes" id="UP001328107"/>
    </source>
</evidence>
<organism evidence="1 2">
    <name type="scientific">Pristionchus mayeri</name>
    <dbReference type="NCBI Taxonomy" id="1317129"/>
    <lineage>
        <taxon>Eukaryota</taxon>
        <taxon>Metazoa</taxon>
        <taxon>Ecdysozoa</taxon>
        <taxon>Nematoda</taxon>
        <taxon>Chromadorea</taxon>
        <taxon>Rhabditida</taxon>
        <taxon>Rhabditina</taxon>
        <taxon>Diplogasteromorpha</taxon>
        <taxon>Diplogasteroidea</taxon>
        <taxon>Neodiplogasteridae</taxon>
        <taxon>Pristionchus</taxon>
    </lineage>
</organism>
<accession>A0AAN5D6B3</accession>
<name>A0AAN5D6B3_9BILA</name>
<reference evidence="2" key="1">
    <citation type="submission" date="2022-10" db="EMBL/GenBank/DDBJ databases">
        <title>Genome assembly of Pristionchus species.</title>
        <authorList>
            <person name="Yoshida K."/>
            <person name="Sommer R.J."/>
        </authorList>
    </citation>
    <scope>NUCLEOTIDE SEQUENCE [LARGE SCALE GENOMIC DNA]</scope>
    <source>
        <strain evidence="2">RS5460</strain>
    </source>
</reference>
<dbReference type="Proteomes" id="UP001328107">
    <property type="component" value="Unassembled WGS sequence"/>
</dbReference>
<comment type="caution">
    <text evidence="1">The sequence shown here is derived from an EMBL/GenBank/DDBJ whole genome shotgun (WGS) entry which is preliminary data.</text>
</comment>
<feature type="non-terminal residue" evidence="1">
    <location>
        <position position="1"/>
    </location>
</feature>
<dbReference type="AlphaFoldDB" id="A0AAN5D6B3"/>
<evidence type="ECO:0000313" key="1">
    <source>
        <dbReference type="EMBL" id="GMR57206.1"/>
    </source>
</evidence>
<dbReference type="EMBL" id="BTRK01000006">
    <property type="protein sequence ID" value="GMR57206.1"/>
    <property type="molecule type" value="Genomic_DNA"/>
</dbReference>
<proteinExistence type="predicted"/>